<evidence type="ECO:0000313" key="7">
    <source>
        <dbReference type="EMBL" id="MFC3976811.1"/>
    </source>
</evidence>
<keyword evidence="3" id="KW-0732">Signal</keyword>
<feature type="domain" description="Bacterial surface antigen (D15)" evidence="6">
    <location>
        <begin position="607"/>
        <end position="804"/>
    </location>
</feature>
<evidence type="ECO:0000256" key="2">
    <source>
        <dbReference type="ARBA" id="ARBA00022692"/>
    </source>
</evidence>
<dbReference type="Proteomes" id="UP001595766">
    <property type="component" value="Unassembled WGS sequence"/>
</dbReference>
<keyword evidence="8" id="KW-1185">Reference proteome</keyword>
<dbReference type="PANTHER" id="PTHR12815:SF47">
    <property type="entry name" value="TRANSLOCATION AND ASSEMBLY MODULE SUBUNIT TAMA"/>
    <property type="match status" value="1"/>
</dbReference>
<keyword evidence="2" id="KW-0812">Transmembrane</keyword>
<dbReference type="PROSITE" id="PS51257">
    <property type="entry name" value="PROKAR_LIPOPROTEIN"/>
    <property type="match status" value="1"/>
</dbReference>
<name>A0ABV8EMB0_9BACT</name>
<keyword evidence="5" id="KW-0998">Cell outer membrane</keyword>
<dbReference type="Gene3D" id="2.40.160.50">
    <property type="entry name" value="membrane protein fhac: a member of the omp85/tpsb transporter family"/>
    <property type="match status" value="1"/>
</dbReference>
<comment type="subcellular location">
    <subcellularLocation>
        <location evidence="1">Membrane</location>
    </subcellularLocation>
</comment>
<reference evidence="8" key="1">
    <citation type="journal article" date="2019" name="Int. J. Syst. Evol. Microbiol.">
        <title>The Global Catalogue of Microorganisms (GCM) 10K type strain sequencing project: providing services to taxonomists for standard genome sequencing and annotation.</title>
        <authorList>
            <consortium name="The Broad Institute Genomics Platform"/>
            <consortium name="The Broad Institute Genome Sequencing Center for Infectious Disease"/>
            <person name="Wu L."/>
            <person name="Ma J."/>
        </authorList>
    </citation>
    <scope>NUCLEOTIDE SEQUENCE [LARGE SCALE GENOMIC DNA]</scope>
    <source>
        <strain evidence="8">CECT 8551</strain>
    </source>
</reference>
<accession>A0ABV8EMB0</accession>
<gene>
    <name evidence="7" type="ORF">ACFOUP_10525</name>
</gene>
<evidence type="ECO:0000256" key="4">
    <source>
        <dbReference type="ARBA" id="ARBA00023136"/>
    </source>
</evidence>
<evidence type="ECO:0000259" key="6">
    <source>
        <dbReference type="Pfam" id="PF01103"/>
    </source>
</evidence>
<sequence>MNKFKYINFIFFLFLFSACSLTKGLKENEILVYQVRIDGVHRSDKDAIANLIRQQPNTRIPLLNTSLGVSIYRFGEWTFDSTKHLARKEKLERERSQLVAKQDQEGQLTRQEVRKYNKINNRLTATEKKLEFGNFFMRTGNPRVILDSSKTEDSKRQINFFLTNNGFFDAKVVSQLRFENQKAFLTYVIEENEPYFIDSVYTRSDDTNIYKILDWYKKNTEIKIGSRYEQSQISKERQRVEDFLKENGYYTFSKSYIEYNVYKDTLEHTVVIEQLIRKPSNSEFHKVYTLDSVYFSIDAPNNESFYGDAVSSQFKDINFSIYRDRYSEKIISSRIFLSKDNLYRKNDVLETQRQLANLDLFRFVNISFDTLGTVLRPRIFTQPNQKYLITNQLGASITEQVPGPFFSHSLRNRNLFRGAEVFEFNFRAGLEGVVSATGEGGVFRSRELNTSASIIFPQFLIPMRKFALESLGRYNPRTRTLIGYNFVDRPEYNREALNGVLAYNWNTRNLRQQFAVNLLDANFIRSNLSNDFREVLEGLQDQGNNLINSFLPSYVSSISGQLIVNFNQYGLFQKNRASLLRIFVESGGTTLNFVNRSFIEDRSLAYFQFLKFQADLRRYIPISAKQTFAYRLNLGMARPYGISNGVLPYEKYFFAGGSTGIRAWQPRRLGPGSYTPPVNDDGSFDYRFEQPGDILFEGMFELRRKLYGYFDGAFFIDIGNSWTFQDDPTRPGANFAFNRFYKELAIGTGLGLRMDFDFLVLRLDMGVKALDPARPEGQRLIIGNFFNRFLGEKGQTVFNIGIGYPF</sequence>
<protein>
    <submittedName>
        <fullName evidence="7">BamA/TamA family outer membrane protein</fullName>
    </submittedName>
</protein>
<dbReference type="PANTHER" id="PTHR12815">
    <property type="entry name" value="SORTING AND ASSEMBLY MACHINERY SAMM50 PROTEIN FAMILY MEMBER"/>
    <property type="match status" value="1"/>
</dbReference>
<comment type="caution">
    <text evidence="7">The sequence shown here is derived from an EMBL/GenBank/DDBJ whole genome shotgun (WGS) entry which is preliminary data.</text>
</comment>
<dbReference type="InterPro" id="IPR039910">
    <property type="entry name" value="D15-like"/>
</dbReference>
<evidence type="ECO:0000256" key="5">
    <source>
        <dbReference type="ARBA" id="ARBA00023237"/>
    </source>
</evidence>
<evidence type="ECO:0000313" key="8">
    <source>
        <dbReference type="Proteomes" id="UP001595766"/>
    </source>
</evidence>
<evidence type="ECO:0000256" key="1">
    <source>
        <dbReference type="ARBA" id="ARBA00004370"/>
    </source>
</evidence>
<dbReference type="EMBL" id="JBHSAV010000050">
    <property type="protein sequence ID" value="MFC3976811.1"/>
    <property type="molecule type" value="Genomic_DNA"/>
</dbReference>
<proteinExistence type="predicted"/>
<evidence type="ECO:0000256" key="3">
    <source>
        <dbReference type="ARBA" id="ARBA00022729"/>
    </source>
</evidence>
<dbReference type="Pfam" id="PF01103">
    <property type="entry name" value="Omp85"/>
    <property type="match status" value="1"/>
</dbReference>
<dbReference type="InterPro" id="IPR000184">
    <property type="entry name" value="Bac_surfAg_D15"/>
</dbReference>
<dbReference type="RefSeq" id="WP_241291146.1">
    <property type="nucleotide sequence ID" value="NZ_JAKZGR010000001.1"/>
</dbReference>
<keyword evidence="4" id="KW-0472">Membrane</keyword>
<organism evidence="7 8">
    <name type="scientific">Belliella kenyensis</name>
    <dbReference type="NCBI Taxonomy" id="1472724"/>
    <lineage>
        <taxon>Bacteria</taxon>
        <taxon>Pseudomonadati</taxon>
        <taxon>Bacteroidota</taxon>
        <taxon>Cytophagia</taxon>
        <taxon>Cytophagales</taxon>
        <taxon>Cyclobacteriaceae</taxon>
        <taxon>Belliella</taxon>
    </lineage>
</organism>